<feature type="compositionally biased region" description="Basic and acidic residues" evidence="1">
    <location>
        <begin position="32"/>
        <end position="42"/>
    </location>
</feature>
<feature type="compositionally biased region" description="Acidic residues" evidence="1">
    <location>
        <begin position="222"/>
        <end position="238"/>
    </location>
</feature>
<organism evidence="3">
    <name type="scientific">Heliothis virescens</name>
    <name type="common">Tobacco budworm moth</name>
    <dbReference type="NCBI Taxonomy" id="7102"/>
    <lineage>
        <taxon>Eukaryota</taxon>
        <taxon>Metazoa</taxon>
        <taxon>Ecdysozoa</taxon>
        <taxon>Arthropoda</taxon>
        <taxon>Hexapoda</taxon>
        <taxon>Insecta</taxon>
        <taxon>Pterygota</taxon>
        <taxon>Neoptera</taxon>
        <taxon>Endopterygota</taxon>
        <taxon>Lepidoptera</taxon>
        <taxon>Glossata</taxon>
        <taxon>Ditrysia</taxon>
        <taxon>Noctuoidea</taxon>
        <taxon>Noctuidae</taxon>
        <taxon>Heliothinae</taxon>
        <taxon>Heliothis</taxon>
    </lineage>
</organism>
<protein>
    <submittedName>
        <fullName evidence="3">Uncharacterized protein</fullName>
    </submittedName>
</protein>
<feature type="region of interest" description="Disordered" evidence="1">
    <location>
        <begin position="162"/>
        <end position="252"/>
    </location>
</feature>
<dbReference type="EMBL" id="NWSH01000035">
    <property type="protein sequence ID" value="PCG80434.1"/>
    <property type="molecule type" value="Genomic_DNA"/>
</dbReference>
<feature type="compositionally biased region" description="Basic and acidic residues" evidence="1">
    <location>
        <begin position="201"/>
        <end position="216"/>
    </location>
</feature>
<feature type="signal peptide" evidence="2">
    <location>
        <begin position="1"/>
        <end position="19"/>
    </location>
</feature>
<feature type="compositionally biased region" description="Polar residues" evidence="1">
    <location>
        <begin position="57"/>
        <end position="72"/>
    </location>
</feature>
<feature type="chain" id="PRO_5013331515" evidence="2">
    <location>
        <begin position="20"/>
        <end position="390"/>
    </location>
</feature>
<feature type="compositionally biased region" description="Acidic residues" evidence="1">
    <location>
        <begin position="77"/>
        <end position="87"/>
    </location>
</feature>
<feature type="compositionally biased region" description="Acidic residues" evidence="1">
    <location>
        <begin position="177"/>
        <end position="200"/>
    </location>
</feature>
<keyword evidence="2" id="KW-0732">Signal</keyword>
<feature type="region of interest" description="Disordered" evidence="1">
    <location>
        <begin position="29"/>
        <end position="100"/>
    </location>
</feature>
<name>A0A2A4K943_HELVI</name>
<sequence>MARGRSLAMFLTLSLLAHAFCVPHGGIRQRRGLTDNKIDSKESPTAAASSKSKEISDSPSTDSKPASATPTSIEADKSDEDDDDDDFGTQSSPPSSGGSNIFSLLNLATALFPASGSGGTNVKNNNKIVKKLIKDLILLNKNQIRLIQRRKDIPDNVIDIDYTADLKPPPFQKLEIDETDDDDSDGSDSGDSEEDNGAEESVEKESKENGNSKQDSESNGNGDDDDDDDNDSDYDEPPGGDGQGGGVLGLLAGLSGDGDSDLGTLLATVGGIVANLSGDGVDINAIIATALGLFVGLLSDGTQNPGEIIGSYLLTSLDTITGGGAKNNGEFFGKFISTLVKGTSAAGDPDASGSDEQNGMKMADSVGFFASLIMGLLGDMSKTSSGGGWR</sequence>
<dbReference type="AlphaFoldDB" id="A0A2A4K943"/>
<evidence type="ECO:0000313" key="3">
    <source>
        <dbReference type="EMBL" id="PCG80434.1"/>
    </source>
</evidence>
<proteinExistence type="predicted"/>
<evidence type="ECO:0000256" key="2">
    <source>
        <dbReference type="SAM" id="SignalP"/>
    </source>
</evidence>
<accession>A0A2A4K943</accession>
<feature type="compositionally biased region" description="Gly residues" evidence="1">
    <location>
        <begin position="239"/>
        <end position="248"/>
    </location>
</feature>
<reference evidence="3" key="1">
    <citation type="submission" date="2017-09" db="EMBL/GenBank/DDBJ databases">
        <title>Contemporary evolution of a Lepidopteran species, Heliothis virescens, in response to modern agricultural practices.</title>
        <authorList>
            <person name="Fritz M.L."/>
            <person name="Deyonke A.M."/>
            <person name="Papanicolaou A."/>
            <person name="Micinski S."/>
            <person name="Westbrook J."/>
            <person name="Gould F."/>
        </authorList>
    </citation>
    <scope>NUCLEOTIDE SEQUENCE [LARGE SCALE GENOMIC DNA]</scope>
    <source>
        <strain evidence="3">HvINT-</strain>
        <tissue evidence="3">Whole body</tissue>
    </source>
</reference>
<comment type="caution">
    <text evidence="3">The sequence shown here is derived from an EMBL/GenBank/DDBJ whole genome shotgun (WGS) entry which is preliminary data.</text>
</comment>
<gene>
    <name evidence="3" type="ORF">B5V51_7756</name>
</gene>
<evidence type="ECO:0000256" key="1">
    <source>
        <dbReference type="SAM" id="MobiDB-lite"/>
    </source>
</evidence>